<gene>
    <name evidence="2" type="ORF">C1O25_17935</name>
</gene>
<dbReference type="Pfam" id="PF04965">
    <property type="entry name" value="GPW_gp25"/>
    <property type="match status" value="1"/>
</dbReference>
<evidence type="ECO:0000313" key="2">
    <source>
        <dbReference type="EMBL" id="PNH99233.1"/>
    </source>
</evidence>
<dbReference type="EMBL" id="POSM01000032">
    <property type="protein sequence ID" value="PNH99233.1"/>
    <property type="molecule type" value="Genomic_DNA"/>
</dbReference>
<dbReference type="InterPro" id="IPR007048">
    <property type="entry name" value="IraD/Gp25-like"/>
</dbReference>
<protein>
    <submittedName>
        <fullName evidence="2">Phage baseplate protein</fullName>
    </submittedName>
</protein>
<reference evidence="2 3" key="1">
    <citation type="submission" date="2018-01" db="EMBL/GenBank/DDBJ databases">
        <title>Draft genome sequences of six Vibrio diazotrophicus strains isolated from deep-sea sediments of the Baltic Sea.</title>
        <authorList>
            <person name="Castillo D."/>
            <person name="Vandieken V."/>
            <person name="Chiang O."/>
            <person name="Middelboe M."/>
        </authorList>
    </citation>
    <scope>NUCLEOTIDE SEQUENCE [LARGE SCALE GENOMIC DNA]</scope>
    <source>
        <strain evidence="2 3">65.10M</strain>
    </source>
</reference>
<proteinExistence type="predicted"/>
<evidence type="ECO:0000259" key="1">
    <source>
        <dbReference type="Pfam" id="PF04965"/>
    </source>
</evidence>
<accession>A0ABX4W693</accession>
<organism evidence="2 3">
    <name type="scientific">Vibrio diazotrophicus</name>
    <dbReference type="NCBI Taxonomy" id="685"/>
    <lineage>
        <taxon>Bacteria</taxon>
        <taxon>Pseudomonadati</taxon>
        <taxon>Pseudomonadota</taxon>
        <taxon>Gammaproteobacteria</taxon>
        <taxon>Vibrionales</taxon>
        <taxon>Vibrionaceae</taxon>
        <taxon>Vibrio</taxon>
    </lineage>
</organism>
<sequence length="115" mass="12836">MQGMDRRTGRKLSGLDHLWQSVEDILTTRIGSRVMRRSYGSNLPNLIDEPFNEAVRLDMIAATADALGRWETRFKVTSVSINHTYTNGKARVEIDVAGDYLPDGTAIKLEGIVIT</sequence>
<comment type="caution">
    <text evidence="2">The sequence shown here is derived from an EMBL/GenBank/DDBJ whole genome shotgun (WGS) entry which is preliminary data.</text>
</comment>
<dbReference type="SUPFAM" id="SSF160719">
    <property type="entry name" value="gpW/gp25-like"/>
    <property type="match status" value="1"/>
</dbReference>
<keyword evidence="3" id="KW-1185">Reference proteome</keyword>
<name>A0ABX4W693_VIBDI</name>
<dbReference type="RefSeq" id="WP_102969339.1">
    <property type="nucleotide sequence ID" value="NZ_POSM01000032.1"/>
</dbReference>
<evidence type="ECO:0000313" key="3">
    <source>
        <dbReference type="Proteomes" id="UP000236547"/>
    </source>
</evidence>
<dbReference type="Proteomes" id="UP000236547">
    <property type="component" value="Unassembled WGS sequence"/>
</dbReference>
<dbReference type="Gene3D" id="3.10.450.40">
    <property type="match status" value="1"/>
</dbReference>
<feature type="domain" description="IraD/Gp25-like" evidence="1">
    <location>
        <begin position="15"/>
        <end position="95"/>
    </location>
</feature>